<dbReference type="Pfam" id="PF01370">
    <property type="entry name" value="Epimerase"/>
    <property type="match status" value="1"/>
</dbReference>
<dbReference type="InterPro" id="IPR001509">
    <property type="entry name" value="Epimerase_deHydtase"/>
</dbReference>
<dbReference type="RefSeq" id="WP_062699773.1">
    <property type="nucleotide sequence ID" value="NZ_LLZG01000034.1"/>
</dbReference>
<gene>
    <name evidence="3" type="ORF">ADL12_07285</name>
</gene>
<evidence type="ECO:0000256" key="1">
    <source>
        <dbReference type="SAM" id="MobiDB-lite"/>
    </source>
</evidence>
<dbReference type="SUPFAM" id="SSF51735">
    <property type="entry name" value="NAD(P)-binding Rossmann-fold domains"/>
    <property type="match status" value="1"/>
</dbReference>
<reference evidence="4" key="1">
    <citation type="submission" date="2015-10" db="EMBL/GenBank/DDBJ databases">
        <authorList>
            <person name="Ju K.-S."/>
            <person name="Doroghazi J.R."/>
            <person name="Metcalf W.W."/>
        </authorList>
    </citation>
    <scope>NUCLEOTIDE SEQUENCE [LARGE SCALE GENOMIC DNA]</scope>
    <source>
        <strain evidence="4">NRRL 3151</strain>
    </source>
</reference>
<dbReference type="PANTHER" id="PTHR48079:SF6">
    <property type="entry name" value="NAD(P)-BINDING DOMAIN-CONTAINING PROTEIN-RELATED"/>
    <property type="match status" value="1"/>
</dbReference>
<sequence length="306" mass="32532">MITGAAGFVGRHVAAEAARRGTAMRLLSHRRSPPRPGPGPMRSVQADLADPDSLRGVCDGADVLLHCASQIGGTPEANHIVNARGTAALVADAQRAGVSRVVYLSTAAVYGRGTFRSARPGELGRRPQSSTSRSRAEAEDSVLAAGGIVLRPYLVYGRGDKWVVPGLTRLLRALPGRATSWNARLSVISVDELAALLVAVGLAPDERLSASVYHAAHPAPVPASELLRAVADCAGLSPARREVTPEEARAHLREDRDASYALDMVATDHWFDSTQIWTDVGRAAPGPARDVDFPRMREWYADQSAA</sequence>
<evidence type="ECO:0000313" key="3">
    <source>
        <dbReference type="EMBL" id="KUL43623.1"/>
    </source>
</evidence>
<organism evidence="3 4">
    <name type="scientific">Streptomyces regalis</name>
    <dbReference type="NCBI Taxonomy" id="68262"/>
    <lineage>
        <taxon>Bacteria</taxon>
        <taxon>Bacillati</taxon>
        <taxon>Actinomycetota</taxon>
        <taxon>Actinomycetes</taxon>
        <taxon>Kitasatosporales</taxon>
        <taxon>Streptomycetaceae</taxon>
        <taxon>Streptomyces</taxon>
    </lineage>
</organism>
<dbReference type="EMBL" id="LLZG01000034">
    <property type="protein sequence ID" value="KUL43623.1"/>
    <property type="molecule type" value="Genomic_DNA"/>
</dbReference>
<evidence type="ECO:0000259" key="2">
    <source>
        <dbReference type="Pfam" id="PF01370"/>
    </source>
</evidence>
<keyword evidence="4" id="KW-1185">Reference proteome</keyword>
<dbReference type="AlphaFoldDB" id="A0A0X3VFQ6"/>
<comment type="caution">
    <text evidence="3">The sequence shown here is derived from an EMBL/GenBank/DDBJ whole genome shotgun (WGS) entry which is preliminary data.</text>
</comment>
<name>A0A0X3VFQ6_9ACTN</name>
<dbReference type="GO" id="GO:0005737">
    <property type="term" value="C:cytoplasm"/>
    <property type="evidence" value="ECO:0007669"/>
    <property type="project" value="TreeGrafter"/>
</dbReference>
<dbReference type="GO" id="GO:0004029">
    <property type="term" value="F:aldehyde dehydrogenase (NAD+) activity"/>
    <property type="evidence" value="ECO:0007669"/>
    <property type="project" value="TreeGrafter"/>
</dbReference>
<accession>A0A0X3VFQ6</accession>
<dbReference type="Proteomes" id="UP000053923">
    <property type="component" value="Unassembled WGS sequence"/>
</dbReference>
<feature type="region of interest" description="Disordered" evidence="1">
    <location>
        <begin position="118"/>
        <end position="138"/>
    </location>
</feature>
<dbReference type="PANTHER" id="PTHR48079">
    <property type="entry name" value="PROTEIN YEEZ"/>
    <property type="match status" value="1"/>
</dbReference>
<dbReference type="Gene3D" id="3.40.50.720">
    <property type="entry name" value="NAD(P)-binding Rossmann-like Domain"/>
    <property type="match status" value="1"/>
</dbReference>
<protein>
    <submittedName>
        <fullName evidence="3">Autoregulator biosynthesis enzyme</fullName>
    </submittedName>
</protein>
<dbReference type="InterPro" id="IPR036291">
    <property type="entry name" value="NAD(P)-bd_dom_sf"/>
</dbReference>
<evidence type="ECO:0000313" key="4">
    <source>
        <dbReference type="Proteomes" id="UP000053923"/>
    </source>
</evidence>
<feature type="domain" description="NAD-dependent epimerase/dehydratase" evidence="2">
    <location>
        <begin position="1"/>
        <end position="206"/>
    </location>
</feature>
<proteinExistence type="predicted"/>
<feature type="region of interest" description="Disordered" evidence="1">
    <location>
        <begin position="27"/>
        <end position="47"/>
    </location>
</feature>
<dbReference type="InterPro" id="IPR051783">
    <property type="entry name" value="NAD(P)-dependent_oxidoreduct"/>
</dbReference>